<dbReference type="Proteomes" id="UP000304912">
    <property type="component" value="Plasmid plas12"/>
</dbReference>
<keyword evidence="1" id="KW-0732">Signal</keyword>
<organism evidence="2 3">
    <name type="scientific">Salinimonas iocasae</name>
    <dbReference type="NCBI Taxonomy" id="2572577"/>
    <lineage>
        <taxon>Bacteria</taxon>
        <taxon>Pseudomonadati</taxon>
        <taxon>Pseudomonadota</taxon>
        <taxon>Gammaproteobacteria</taxon>
        <taxon>Alteromonadales</taxon>
        <taxon>Alteromonadaceae</taxon>
        <taxon>Alteromonas/Salinimonas group</taxon>
        <taxon>Salinimonas</taxon>
    </lineage>
</organism>
<proteinExistence type="predicted"/>
<evidence type="ECO:0000256" key="1">
    <source>
        <dbReference type="SAM" id="SignalP"/>
    </source>
</evidence>
<accession>A0A5B7YIX3</accession>
<reference evidence="2 3" key="1">
    <citation type="submission" date="2019-04" db="EMBL/GenBank/DDBJ databases">
        <title>Salinimonas iocasae sp. nov., a halophilic bacterium isolated from the outer tube casing of tubeworms in Okinawa Trough.</title>
        <authorList>
            <person name="Zhang H."/>
            <person name="Wang H."/>
            <person name="Li C."/>
        </authorList>
    </citation>
    <scope>NUCLEOTIDE SEQUENCE [LARGE SCALE GENOMIC DNA]</scope>
    <source>
        <strain evidence="2 3">KX18D6</strain>
        <plasmid evidence="2 3">plas12</plasmid>
    </source>
</reference>
<evidence type="ECO:0000313" key="3">
    <source>
        <dbReference type="Proteomes" id="UP000304912"/>
    </source>
</evidence>
<dbReference type="KEGG" id="salk:FBQ74_18545"/>
<keyword evidence="2" id="KW-0614">Plasmid</keyword>
<keyword evidence="3" id="KW-1185">Reference proteome</keyword>
<dbReference type="RefSeq" id="WP_139758208.1">
    <property type="nucleotide sequence ID" value="NZ_CP039853.1"/>
</dbReference>
<sequence>MTKISSAVATFLIFIFSKQALAWEPCLPFCDSGCSGAAMTEMASDTVTSINQYKKECAQLTRNLASSSTEFADLTADMTEGLFSNHTNAITALDGLVSKITLSTTQSAKFHETNANTITNTFVKNIKDLSKVKSFIHSDERYGELGQYSHPYLFKASCPDCSVEPVQVLSDLESKLTRTKSKLALITFESSGEANNSVLKNRLQNDWLTTNFDSSLSPNELARMHGIFIKMRSGSNARNQAIRKLKSVLVASRITETSNSNVEGYSKLNLSTYLKGTSFDSLLRGHEANSISDDMSAVMKQNDHALLIRQALSQNAINTNLNKLNEVGRQRNILLAIRLITKSDD</sequence>
<dbReference type="OrthoDB" id="9818121at2"/>
<evidence type="ECO:0000313" key="2">
    <source>
        <dbReference type="EMBL" id="QCZ95521.1"/>
    </source>
</evidence>
<geneLocation type="plasmid" evidence="2 3">
    <name>plas12</name>
</geneLocation>
<feature type="signal peptide" evidence="1">
    <location>
        <begin position="1"/>
        <end position="22"/>
    </location>
</feature>
<dbReference type="EMBL" id="CP039853">
    <property type="protein sequence ID" value="QCZ95521.1"/>
    <property type="molecule type" value="Genomic_DNA"/>
</dbReference>
<dbReference type="AlphaFoldDB" id="A0A5B7YIX3"/>
<protein>
    <submittedName>
        <fullName evidence="2">Uncharacterized protein</fullName>
    </submittedName>
</protein>
<feature type="chain" id="PRO_5023125489" evidence="1">
    <location>
        <begin position="23"/>
        <end position="345"/>
    </location>
</feature>
<name>A0A5B7YIX3_9ALTE</name>
<gene>
    <name evidence="2" type="ORF">FBQ74_18545</name>
</gene>